<keyword evidence="1" id="KW-0175">Coiled coil</keyword>
<dbReference type="InterPro" id="IPR014825">
    <property type="entry name" value="DNA_alkylation"/>
</dbReference>
<sequence length="236" mass="25651">MTAPEVLAELESLGSETVKRMLMKNHGIKEPCFGVKIGDMQPLRKRIKKDYQLALDLYQTGNYDAMYLAGLIADDERMTKKDLQGWVEQAYGGSLPGSTVAGVAAANPHGRELALKWIDSKKPQIAAAGWSTLSGIVALKKDEGLDLEELKSLLARVQKQIHQAPDEARYAMNGFVISLGGYVAALTELAIRTAEEIGPVTADLGNNSCEVPAAADYIRNMQARGSIGKKRKTMKC</sequence>
<name>A0ABT3FYR0_9BACT</name>
<dbReference type="EMBL" id="JAPDDR010000002">
    <property type="protein sequence ID" value="MCW1912557.1"/>
    <property type="molecule type" value="Genomic_DNA"/>
</dbReference>
<keyword evidence="3" id="KW-1185">Reference proteome</keyword>
<reference evidence="2" key="1">
    <citation type="submission" date="2022-10" db="EMBL/GenBank/DDBJ databases">
        <title>Luteolibacter sp. GHJ8, whole genome shotgun sequencing project.</title>
        <authorList>
            <person name="Zhao G."/>
            <person name="Shen L."/>
        </authorList>
    </citation>
    <scope>NUCLEOTIDE SEQUENCE</scope>
    <source>
        <strain evidence="2">GHJ8</strain>
    </source>
</reference>
<organism evidence="2 3">
    <name type="scientific">Luteolibacter rhizosphaerae</name>
    <dbReference type="NCBI Taxonomy" id="2989719"/>
    <lineage>
        <taxon>Bacteria</taxon>
        <taxon>Pseudomonadati</taxon>
        <taxon>Verrucomicrobiota</taxon>
        <taxon>Verrucomicrobiia</taxon>
        <taxon>Verrucomicrobiales</taxon>
        <taxon>Verrucomicrobiaceae</taxon>
        <taxon>Luteolibacter</taxon>
    </lineage>
</organism>
<evidence type="ECO:0000313" key="2">
    <source>
        <dbReference type="EMBL" id="MCW1912557.1"/>
    </source>
</evidence>
<evidence type="ECO:0000313" key="3">
    <source>
        <dbReference type="Proteomes" id="UP001165653"/>
    </source>
</evidence>
<gene>
    <name evidence="2" type="ORF">OJ996_03160</name>
</gene>
<dbReference type="PANTHER" id="PTHR41291:SF1">
    <property type="entry name" value="DNA ALKYLATION REPAIR PROTEIN"/>
    <property type="match status" value="1"/>
</dbReference>
<dbReference type="CDD" id="cd06561">
    <property type="entry name" value="AlkD_like"/>
    <property type="match status" value="1"/>
</dbReference>
<proteinExistence type="predicted"/>
<feature type="coiled-coil region" evidence="1">
    <location>
        <begin position="140"/>
        <end position="167"/>
    </location>
</feature>
<comment type="caution">
    <text evidence="2">The sequence shown here is derived from an EMBL/GenBank/DDBJ whole genome shotgun (WGS) entry which is preliminary data.</text>
</comment>
<dbReference type="Pfam" id="PF08713">
    <property type="entry name" value="DNA_alkylation"/>
    <property type="match status" value="1"/>
</dbReference>
<dbReference type="InterPro" id="IPR016024">
    <property type="entry name" value="ARM-type_fold"/>
</dbReference>
<dbReference type="RefSeq" id="WP_264511075.1">
    <property type="nucleotide sequence ID" value="NZ_JAPDDR010000002.1"/>
</dbReference>
<dbReference type="SUPFAM" id="SSF48371">
    <property type="entry name" value="ARM repeat"/>
    <property type="match status" value="1"/>
</dbReference>
<evidence type="ECO:0000256" key="1">
    <source>
        <dbReference type="SAM" id="Coils"/>
    </source>
</evidence>
<dbReference type="Proteomes" id="UP001165653">
    <property type="component" value="Unassembled WGS sequence"/>
</dbReference>
<accession>A0ABT3FYR0</accession>
<protein>
    <submittedName>
        <fullName evidence="2">DNA alkylation repair protein</fullName>
    </submittedName>
</protein>
<dbReference type="PANTHER" id="PTHR41291">
    <property type="entry name" value="DNA ALKYLATION REPAIR PROTEIN"/>
    <property type="match status" value="1"/>
</dbReference>